<dbReference type="InterPro" id="IPR018711">
    <property type="entry name" value="NAGPA"/>
</dbReference>
<keyword evidence="11" id="KW-1185">Reference proteome</keyword>
<dbReference type="GO" id="GO:0033299">
    <property type="term" value="P:secretion of lysosomal enzymes"/>
    <property type="evidence" value="ECO:0007669"/>
    <property type="project" value="TreeGrafter"/>
</dbReference>
<keyword evidence="7" id="KW-0472">Membrane</keyword>
<keyword evidence="4 5" id="KW-1015">Disulfide bond</keyword>
<dbReference type="Proteomes" id="UP000749559">
    <property type="component" value="Unassembled WGS sequence"/>
</dbReference>
<feature type="disulfide bond" evidence="5">
    <location>
        <begin position="433"/>
        <end position="442"/>
    </location>
</feature>
<feature type="region of interest" description="Disordered" evidence="6">
    <location>
        <begin position="557"/>
        <end position="584"/>
    </location>
</feature>
<dbReference type="PROSITE" id="PS50026">
    <property type="entry name" value="EGF_3"/>
    <property type="match status" value="1"/>
</dbReference>
<feature type="transmembrane region" description="Helical" evidence="7">
    <location>
        <begin position="510"/>
        <end position="536"/>
    </location>
</feature>
<dbReference type="AlphaFoldDB" id="A0A8S4NH62"/>
<dbReference type="SMART" id="SM00180">
    <property type="entry name" value="EGF_Lam"/>
    <property type="match status" value="1"/>
</dbReference>
<dbReference type="FunFam" id="2.170.300.10:FF:000041">
    <property type="entry name" value="Tyrosine protein kinase receptor tie-1, putative"/>
    <property type="match status" value="1"/>
</dbReference>
<evidence type="ECO:0000256" key="6">
    <source>
        <dbReference type="SAM" id="MobiDB-lite"/>
    </source>
</evidence>
<dbReference type="Pfam" id="PF23106">
    <property type="entry name" value="EGF_Teneurin"/>
    <property type="match status" value="2"/>
</dbReference>
<dbReference type="OrthoDB" id="192253at2759"/>
<sequence>MNEDVKDLLSFTQQMLLLLLYVGSTLGKPQRCVKLDILEPYKHHFGPRHSHRVTRDCQPKKYGSLTHEQYPAHSGPSDTVVQSDYFIKKVGEWWDQKNVIGRYSVISDPLHTVSVVEPSGPGGCERHNRSTVRETSAVKKCIIAQNAGLFNTSSGECHGNIVTDGIVRQNSGGIQNAHFGIRKNGKLFFGYLTEEEVDEFEFEQLVGGVIWLVRNGQSYVNSSKYTECSDTEETGSIDTFVDVKSARTAVGHDKKGRIVLVNVEGQSWNYGINLWEFADLLIEFGVVNAINLDGGGSATAVINQTLVNYPSDECGNETAGYERFHCERPVSTILCAHHAPCHKPDCSHHGTCIAGQCRCDGYWTGRDCDKLYCPGHNCSIHGTCTKDGCSCNNGWLGEVCNMTCPPGFYGNNCAHRCHCVHGVCSPIDGSCQCSPGYRGLMCDTECESGYFGSGCRKICFCKDACTCHPVDGTCNVSIAGTALYSASSCTAQHIIKSKNLVPDQTPQLQSLLICVTVLGIIASISIILNIVLVYTFSPYYNSQCTSKCSQKQKYQQLPSNSYDTDTSDTCGEADDESDSMWPSNSKLIFKERLTKSETAPS</sequence>
<dbReference type="InterPro" id="IPR002049">
    <property type="entry name" value="LE_dom"/>
</dbReference>
<dbReference type="PANTHER" id="PTHR40446:SF2">
    <property type="entry name" value="N-ACETYLGLUCOSAMINE-1-PHOSPHODIESTER ALPHA-N-ACETYLGLUCOSAMINIDASE"/>
    <property type="match status" value="1"/>
</dbReference>
<dbReference type="EMBL" id="CAIIXF020000003">
    <property type="protein sequence ID" value="CAH1779727.1"/>
    <property type="molecule type" value="Genomic_DNA"/>
</dbReference>
<organism evidence="10 11">
    <name type="scientific">Owenia fusiformis</name>
    <name type="common">Polychaete worm</name>
    <dbReference type="NCBI Taxonomy" id="6347"/>
    <lineage>
        <taxon>Eukaryota</taxon>
        <taxon>Metazoa</taxon>
        <taxon>Spiralia</taxon>
        <taxon>Lophotrochozoa</taxon>
        <taxon>Annelida</taxon>
        <taxon>Polychaeta</taxon>
        <taxon>Sedentaria</taxon>
        <taxon>Canalipalpata</taxon>
        <taxon>Sabellida</taxon>
        <taxon>Oweniida</taxon>
        <taxon>Oweniidae</taxon>
        <taxon>Owenia</taxon>
    </lineage>
</organism>
<feature type="domain" description="EGF-like" evidence="9">
    <location>
        <begin position="409"/>
        <end position="443"/>
    </location>
</feature>
<evidence type="ECO:0000256" key="7">
    <source>
        <dbReference type="SAM" id="Phobius"/>
    </source>
</evidence>
<evidence type="ECO:0000256" key="4">
    <source>
        <dbReference type="ARBA" id="ARBA00023157"/>
    </source>
</evidence>
<comment type="caution">
    <text evidence="5">Lacks conserved residue(s) required for the propagation of feature annotation.</text>
</comment>
<evidence type="ECO:0000256" key="3">
    <source>
        <dbReference type="ARBA" id="ARBA00022737"/>
    </source>
</evidence>
<dbReference type="Pfam" id="PF09992">
    <property type="entry name" value="NAGPA"/>
    <property type="match status" value="1"/>
</dbReference>
<keyword evidence="2 8" id="KW-0732">Signal</keyword>
<protein>
    <recommendedName>
        <fullName evidence="9">EGF-like domain-containing protein</fullName>
    </recommendedName>
</protein>
<proteinExistence type="predicted"/>
<feature type="signal peptide" evidence="8">
    <location>
        <begin position="1"/>
        <end position="27"/>
    </location>
</feature>
<keyword evidence="7" id="KW-1133">Transmembrane helix</keyword>
<dbReference type="PANTHER" id="PTHR40446">
    <property type="entry name" value="N-ACETYLGLUCOSAMINE-1-PHOSPHODIESTER ALPHA-N-ACETYLGLUCOSAMINIDASE"/>
    <property type="match status" value="1"/>
</dbReference>
<dbReference type="InterPro" id="IPR000742">
    <property type="entry name" value="EGF"/>
</dbReference>
<evidence type="ECO:0000256" key="8">
    <source>
        <dbReference type="SAM" id="SignalP"/>
    </source>
</evidence>
<gene>
    <name evidence="10" type="ORF">OFUS_LOCUS6504</name>
</gene>
<feature type="compositionally biased region" description="Polar residues" evidence="6">
    <location>
        <begin position="557"/>
        <end position="569"/>
    </location>
</feature>
<dbReference type="PROSITE" id="PS00022">
    <property type="entry name" value="EGF_1"/>
    <property type="match status" value="2"/>
</dbReference>
<evidence type="ECO:0000256" key="5">
    <source>
        <dbReference type="PROSITE-ProRule" id="PRU00076"/>
    </source>
</evidence>
<evidence type="ECO:0000259" key="9">
    <source>
        <dbReference type="PROSITE" id="PS50026"/>
    </source>
</evidence>
<evidence type="ECO:0000256" key="1">
    <source>
        <dbReference type="ARBA" id="ARBA00022536"/>
    </source>
</evidence>
<dbReference type="Gene3D" id="2.170.300.10">
    <property type="entry name" value="Tie2 ligand-binding domain superfamily"/>
    <property type="match status" value="1"/>
</dbReference>
<evidence type="ECO:0000313" key="11">
    <source>
        <dbReference type="Proteomes" id="UP000749559"/>
    </source>
</evidence>
<reference evidence="10" key="1">
    <citation type="submission" date="2022-03" db="EMBL/GenBank/DDBJ databases">
        <authorList>
            <person name="Martin C."/>
        </authorList>
    </citation>
    <scope>NUCLEOTIDE SEQUENCE</scope>
</reference>
<keyword evidence="7" id="KW-0812">Transmembrane</keyword>
<dbReference type="SMART" id="SM00181">
    <property type="entry name" value="EGF"/>
    <property type="match status" value="3"/>
</dbReference>
<dbReference type="CDD" id="cd00055">
    <property type="entry name" value="EGF_Lam"/>
    <property type="match status" value="1"/>
</dbReference>
<evidence type="ECO:0000313" key="10">
    <source>
        <dbReference type="EMBL" id="CAH1779727.1"/>
    </source>
</evidence>
<name>A0A8S4NH62_OWEFU</name>
<dbReference type="Gene3D" id="2.10.25.10">
    <property type="entry name" value="Laminin"/>
    <property type="match status" value="1"/>
</dbReference>
<evidence type="ECO:0000256" key="2">
    <source>
        <dbReference type="ARBA" id="ARBA00022729"/>
    </source>
</evidence>
<feature type="chain" id="PRO_5035753341" description="EGF-like domain-containing protein" evidence="8">
    <location>
        <begin position="28"/>
        <end position="601"/>
    </location>
</feature>
<keyword evidence="1 5" id="KW-0245">EGF-like domain</keyword>
<keyword evidence="3" id="KW-0677">Repeat</keyword>
<comment type="caution">
    <text evidence="10">The sequence shown here is derived from an EMBL/GenBank/DDBJ whole genome shotgun (WGS) entry which is preliminary data.</text>
</comment>
<accession>A0A8S4NH62</accession>